<comment type="subunit">
    <text evidence="10">Component of the Sec protein translocase complex. Heterotrimer consisting of SecY, SecE and SecG subunits. The heterotrimers can form oligomers, although 1 heterotrimer is thought to be able to translocate proteins. Interacts with the ribosome. Interacts with SecDF, and other proteins may be involved. Interacts with SecA.</text>
</comment>
<feature type="transmembrane region" description="Helical" evidence="10">
    <location>
        <begin position="213"/>
        <end position="233"/>
    </location>
</feature>
<keyword evidence="8 10" id="KW-0472">Membrane</keyword>
<accession>A0A7V0QQ64</accession>
<gene>
    <name evidence="10 14" type="primary">secY</name>
    <name evidence="14" type="ORF">ENG47_01905</name>
</gene>
<organism evidence="14">
    <name type="scientific">Aerophobetes bacterium</name>
    <dbReference type="NCBI Taxonomy" id="2030807"/>
    <lineage>
        <taxon>Bacteria</taxon>
        <taxon>Candidatus Aerophobota</taxon>
    </lineage>
</organism>
<evidence type="ECO:0000313" key="14">
    <source>
        <dbReference type="EMBL" id="HDN84496.1"/>
    </source>
</evidence>
<evidence type="ECO:0000256" key="1">
    <source>
        <dbReference type="ARBA" id="ARBA00004141"/>
    </source>
</evidence>
<evidence type="ECO:0000256" key="4">
    <source>
        <dbReference type="ARBA" id="ARBA00022692"/>
    </source>
</evidence>
<feature type="transmembrane region" description="Helical" evidence="10">
    <location>
        <begin position="113"/>
        <end position="134"/>
    </location>
</feature>
<keyword evidence="10" id="KW-1003">Cell membrane</keyword>
<comment type="subcellular location">
    <subcellularLocation>
        <location evidence="10">Cell membrane</location>
        <topology evidence="10">Multi-pass membrane protein</topology>
    </subcellularLocation>
    <subcellularLocation>
        <location evidence="1 12">Membrane</location>
        <topology evidence="1 12">Multi-pass membrane protein</topology>
    </subcellularLocation>
</comment>
<feature type="transmembrane region" description="Helical" evidence="10">
    <location>
        <begin position="72"/>
        <end position="93"/>
    </location>
</feature>
<evidence type="ECO:0000256" key="5">
    <source>
        <dbReference type="ARBA" id="ARBA00022927"/>
    </source>
</evidence>
<evidence type="ECO:0000256" key="3">
    <source>
        <dbReference type="ARBA" id="ARBA00022448"/>
    </source>
</evidence>
<keyword evidence="6 10" id="KW-1133">Transmembrane helix</keyword>
<evidence type="ECO:0000256" key="2">
    <source>
        <dbReference type="ARBA" id="ARBA00005751"/>
    </source>
</evidence>
<dbReference type="InterPro" id="IPR002208">
    <property type="entry name" value="SecY/SEC61-alpha"/>
</dbReference>
<dbReference type="AlphaFoldDB" id="A0A7V0QQ64"/>
<evidence type="ECO:0000256" key="12">
    <source>
        <dbReference type="RuleBase" id="RU003484"/>
    </source>
</evidence>
<dbReference type="InterPro" id="IPR030659">
    <property type="entry name" value="SecY_CS"/>
</dbReference>
<dbReference type="EMBL" id="DRBC01000111">
    <property type="protein sequence ID" value="HDN84496.1"/>
    <property type="molecule type" value="Genomic_DNA"/>
</dbReference>
<evidence type="ECO:0000256" key="6">
    <source>
        <dbReference type="ARBA" id="ARBA00022989"/>
    </source>
</evidence>
<dbReference type="Pfam" id="PF00344">
    <property type="entry name" value="SecY"/>
    <property type="match status" value="1"/>
</dbReference>
<dbReference type="GO" id="GO:0006605">
    <property type="term" value="P:protein targeting"/>
    <property type="evidence" value="ECO:0007669"/>
    <property type="project" value="UniProtKB-UniRule"/>
</dbReference>
<dbReference type="InterPro" id="IPR026593">
    <property type="entry name" value="SecY"/>
</dbReference>
<dbReference type="GO" id="GO:0005886">
    <property type="term" value="C:plasma membrane"/>
    <property type="evidence" value="ECO:0007669"/>
    <property type="project" value="UniProtKB-SubCell"/>
</dbReference>
<evidence type="ECO:0000256" key="13">
    <source>
        <dbReference type="RuleBase" id="RU004349"/>
    </source>
</evidence>
<keyword evidence="5 10" id="KW-0653">Protein transport</keyword>
<keyword evidence="7 10" id="KW-0811">Translocation</keyword>
<feature type="transmembrane region" description="Helical" evidence="10">
    <location>
        <begin position="358"/>
        <end position="380"/>
    </location>
</feature>
<evidence type="ECO:0000256" key="11">
    <source>
        <dbReference type="RuleBase" id="RU000537"/>
    </source>
</evidence>
<dbReference type="FunFam" id="1.10.3370.10:FF:000001">
    <property type="entry name" value="Preprotein translocase subunit SecY"/>
    <property type="match status" value="1"/>
</dbReference>
<dbReference type="Gene3D" id="1.10.3370.10">
    <property type="entry name" value="SecY subunit domain"/>
    <property type="match status" value="1"/>
</dbReference>
<keyword evidence="3 10" id="KW-0813">Transport</keyword>
<dbReference type="PANTHER" id="PTHR10906">
    <property type="entry name" value="SECY/SEC61-ALPHA FAMILY MEMBER"/>
    <property type="match status" value="1"/>
</dbReference>
<evidence type="ECO:0000256" key="8">
    <source>
        <dbReference type="ARBA" id="ARBA00023136"/>
    </source>
</evidence>
<reference evidence="14" key="1">
    <citation type="journal article" date="2020" name="mSystems">
        <title>Genome- and Community-Level Interaction Insights into Carbon Utilization and Element Cycling Functions of Hydrothermarchaeota in Hydrothermal Sediment.</title>
        <authorList>
            <person name="Zhou Z."/>
            <person name="Liu Y."/>
            <person name="Xu W."/>
            <person name="Pan J."/>
            <person name="Luo Z.H."/>
            <person name="Li M."/>
        </authorList>
    </citation>
    <scope>NUCLEOTIDE SEQUENCE [LARGE SCALE GENOMIC DNA]</scope>
    <source>
        <strain evidence="14">HyVt-219</strain>
    </source>
</reference>
<feature type="transmembrane region" description="Helical" evidence="10">
    <location>
        <begin position="386"/>
        <end position="407"/>
    </location>
</feature>
<feature type="transmembrane region" description="Helical" evidence="10">
    <location>
        <begin position="304"/>
        <end position="326"/>
    </location>
</feature>
<dbReference type="PIRSF" id="PIRSF004557">
    <property type="entry name" value="SecY"/>
    <property type="match status" value="1"/>
</dbReference>
<keyword evidence="4 10" id="KW-0812">Transmembrane</keyword>
<feature type="transmembrane region" description="Helical" evidence="10">
    <location>
        <begin position="146"/>
        <end position="168"/>
    </location>
</feature>
<comment type="caution">
    <text evidence="14">The sequence shown here is derived from an EMBL/GenBank/DDBJ whole genome shotgun (WGS) entry which is preliminary data.</text>
</comment>
<comment type="function">
    <text evidence="10 11">The central subunit of the protein translocation channel SecYEG. Consists of two halves formed by TMs 1-5 and 6-10. These two domains form a lateral gate at the front which open onto the bilayer between TMs 2 and 7, and are clamped together by SecE at the back. The channel is closed by both a pore ring composed of hydrophobic SecY resides and a short helix (helix 2A) on the extracellular side of the membrane which forms a plug. The plug probably moves laterally to allow the channel to open. The ring and the pore may move independently.</text>
</comment>
<dbReference type="GO" id="GO:0043952">
    <property type="term" value="P:protein transport by the Sec complex"/>
    <property type="evidence" value="ECO:0007669"/>
    <property type="project" value="UniProtKB-UniRule"/>
</dbReference>
<evidence type="ECO:0000256" key="7">
    <source>
        <dbReference type="ARBA" id="ARBA00023010"/>
    </source>
</evidence>
<dbReference type="PRINTS" id="PR00303">
    <property type="entry name" value="SECYTRNLCASE"/>
</dbReference>
<name>A0A7V0QQ64_UNCAE</name>
<dbReference type="PROSITE" id="PS00756">
    <property type="entry name" value="SECY_2"/>
    <property type="match status" value="1"/>
</dbReference>
<dbReference type="Proteomes" id="UP000885660">
    <property type="component" value="Unassembled WGS sequence"/>
</dbReference>
<comment type="similarity">
    <text evidence="2 10 13">Belongs to the SecY/SEC61-alpha family.</text>
</comment>
<dbReference type="SUPFAM" id="SSF103491">
    <property type="entry name" value="Preprotein translocase SecY subunit"/>
    <property type="match status" value="1"/>
</dbReference>
<feature type="transmembrane region" description="Helical" evidence="10">
    <location>
        <begin position="18"/>
        <end position="36"/>
    </location>
</feature>
<feature type="transmembrane region" description="Helical" evidence="10">
    <location>
        <begin position="175"/>
        <end position="193"/>
    </location>
</feature>
<evidence type="ECO:0000256" key="9">
    <source>
        <dbReference type="ARBA" id="ARBA00039733"/>
    </source>
</evidence>
<dbReference type="NCBIfam" id="TIGR00967">
    <property type="entry name" value="3a0501s007"/>
    <property type="match status" value="1"/>
</dbReference>
<dbReference type="HAMAP" id="MF_01465">
    <property type="entry name" value="SecY"/>
    <property type="match status" value="1"/>
</dbReference>
<dbReference type="GO" id="GO:0065002">
    <property type="term" value="P:intracellular protein transmembrane transport"/>
    <property type="evidence" value="ECO:0007669"/>
    <property type="project" value="UniProtKB-UniRule"/>
</dbReference>
<evidence type="ECO:0000256" key="10">
    <source>
        <dbReference type="HAMAP-Rule" id="MF_01465"/>
    </source>
</evidence>
<dbReference type="PROSITE" id="PS00755">
    <property type="entry name" value="SECY_1"/>
    <property type="match status" value="1"/>
</dbReference>
<feature type="transmembrane region" description="Helical" evidence="10">
    <location>
        <begin position="258"/>
        <end position="284"/>
    </location>
</feature>
<proteinExistence type="inferred from homology"/>
<sequence length="429" mass="47281">MLDRIRSIFKIPELRNRILFTLLMFVVFRLGCFIPIPGVDISALARSTLFQTGAFGLMNIFAGGALRRMSIFSLGVMPYISASIVLQLLTVAIPRLEELAKQGEEGRKKINQYARFLTIPIAAIQGVALCTWIQSINNGAFVYTRGFSFLFPAVLTLITGTILLMWIGEKITERGIGNGISLIIFAGIVSRLPSSGGNILRLAQTGQLAPFTIFLFAIIAVLITAAVVVIYQAERRIPIRYARRIVGRRAYGGQTTYLPIRIGGVGVIAIIFAISVLLLPSTIARFINSPLAQSVARWLSPGSILYYILYALAVIFFTFFYTAVVFNPVEVSNNMRRYGGFIPGLRPGRPTAEYITGVLTRVTFMGALFFAFVAVIPLVINQRIFYNSFPFGGTSILIAVGVALDTAQQLESHLLMRHYKGFIRGRTLG</sequence>
<protein>
    <recommendedName>
        <fullName evidence="9 10">Protein translocase subunit SecY</fullName>
    </recommendedName>
</protein>
<dbReference type="InterPro" id="IPR023201">
    <property type="entry name" value="SecY_dom_sf"/>
</dbReference>